<dbReference type="GO" id="GO:0004519">
    <property type="term" value="F:endonuclease activity"/>
    <property type="evidence" value="ECO:0007669"/>
    <property type="project" value="UniProtKB-KW"/>
</dbReference>
<dbReference type="Gene3D" id="3.30.70.270">
    <property type="match status" value="1"/>
</dbReference>
<reference evidence="8" key="1">
    <citation type="submission" date="2020-12" db="UniProtKB">
        <authorList>
            <consortium name="WormBaseParasite"/>
        </authorList>
    </citation>
    <scope>IDENTIFICATION</scope>
    <source>
        <strain evidence="8">MHco3</strain>
    </source>
</reference>
<dbReference type="GO" id="GO:0016779">
    <property type="term" value="F:nucleotidyltransferase activity"/>
    <property type="evidence" value="ECO:0007669"/>
    <property type="project" value="UniProtKB-KW"/>
</dbReference>
<evidence type="ECO:0000256" key="5">
    <source>
        <dbReference type="ARBA" id="ARBA00022801"/>
    </source>
</evidence>
<dbReference type="Proteomes" id="UP000025227">
    <property type="component" value="Unplaced"/>
</dbReference>
<dbReference type="OrthoDB" id="5919961at2759"/>
<dbReference type="InterPro" id="IPR021109">
    <property type="entry name" value="Peptidase_aspartic_dom_sf"/>
</dbReference>
<keyword evidence="7" id="KW-1185">Reference proteome</keyword>
<dbReference type="InterPro" id="IPR001995">
    <property type="entry name" value="Peptidase_A2_cat"/>
</dbReference>
<dbReference type="GO" id="GO:0004190">
    <property type="term" value="F:aspartic-type endopeptidase activity"/>
    <property type="evidence" value="ECO:0007669"/>
    <property type="project" value="InterPro"/>
</dbReference>
<dbReference type="InterPro" id="IPR043502">
    <property type="entry name" value="DNA/RNA_pol_sf"/>
</dbReference>
<dbReference type="InterPro" id="IPR050951">
    <property type="entry name" value="Retrovirus_Pol_polyprotein"/>
</dbReference>
<dbReference type="GO" id="GO:0006508">
    <property type="term" value="P:proteolysis"/>
    <property type="evidence" value="ECO:0007669"/>
    <property type="project" value="InterPro"/>
</dbReference>
<name>A0A7I4YQ79_HAECO</name>
<dbReference type="SUPFAM" id="SSF50630">
    <property type="entry name" value="Acid proteases"/>
    <property type="match status" value="1"/>
</dbReference>
<accession>A0A7I4YQ79</accession>
<dbReference type="PROSITE" id="PS50175">
    <property type="entry name" value="ASP_PROT_RETROV"/>
    <property type="match status" value="1"/>
</dbReference>
<dbReference type="Pfam" id="PF00078">
    <property type="entry name" value="RVT_1"/>
    <property type="match status" value="1"/>
</dbReference>
<evidence type="ECO:0000256" key="4">
    <source>
        <dbReference type="ARBA" id="ARBA00022759"/>
    </source>
</evidence>
<evidence type="ECO:0000313" key="7">
    <source>
        <dbReference type="Proteomes" id="UP000025227"/>
    </source>
</evidence>
<dbReference type="InterPro" id="IPR043128">
    <property type="entry name" value="Rev_trsase/Diguanyl_cyclase"/>
</dbReference>
<keyword evidence="4" id="KW-0255">Endonuclease</keyword>
<keyword evidence="1" id="KW-0808">Transferase</keyword>
<keyword evidence="5" id="KW-0378">Hydrolase</keyword>
<sequence length="171" mass="19320">MRLDTGADVTLLSNTDWIAMGRPTLRPPRNTLKSANDKPINFWGCYECNFVIDGHHGRDYSTGLNDALEQHQHPLPTPDDIFTKLNGGLYFSQLDLAEAYLQLEVDDDSKQLLTIDTHRGLFRFNHPSFGVKPAPGIFQQCVDDLIARLDRYLDEILVTGKTIDETNTTLD</sequence>
<dbReference type="SUPFAM" id="SSF56672">
    <property type="entry name" value="DNA/RNA polymerases"/>
    <property type="match status" value="1"/>
</dbReference>
<dbReference type="WBParaSite" id="HCON_00120810-00001">
    <property type="protein sequence ID" value="HCON_00120810-00001"/>
    <property type="gene ID" value="HCON_00120810"/>
</dbReference>
<evidence type="ECO:0000256" key="2">
    <source>
        <dbReference type="ARBA" id="ARBA00022695"/>
    </source>
</evidence>
<dbReference type="CDD" id="cd01647">
    <property type="entry name" value="RT_LTR"/>
    <property type="match status" value="1"/>
</dbReference>
<evidence type="ECO:0000259" key="6">
    <source>
        <dbReference type="PROSITE" id="PS50175"/>
    </source>
</evidence>
<dbReference type="Gene3D" id="3.10.10.10">
    <property type="entry name" value="HIV Type 1 Reverse Transcriptase, subunit A, domain 1"/>
    <property type="match status" value="1"/>
</dbReference>
<evidence type="ECO:0000256" key="3">
    <source>
        <dbReference type="ARBA" id="ARBA00022722"/>
    </source>
</evidence>
<evidence type="ECO:0000313" key="8">
    <source>
        <dbReference type="WBParaSite" id="HCON_00120810-00001"/>
    </source>
</evidence>
<dbReference type="PANTHER" id="PTHR37984:SF5">
    <property type="entry name" value="PROTEIN NYNRIN-LIKE"/>
    <property type="match status" value="1"/>
</dbReference>
<keyword evidence="3" id="KW-0540">Nuclease</keyword>
<dbReference type="InterPro" id="IPR000477">
    <property type="entry name" value="RT_dom"/>
</dbReference>
<protein>
    <submittedName>
        <fullName evidence="8">Peptidase A2 domain-containing protein</fullName>
    </submittedName>
</protein>
<organism evidence="7 8">
    <name type="scientific">Haemonchus contortus</name>
    <name type="common">Barber pole worm</name>
    <dbReference type="NCBI Taxonomy" id="6289"/>
    <lineage>
        <taxon>Eukaryota</taxon>
        <taxon>Metazoa</taxon>
        <taxon>Ecdysozoa</taxon>
        <taxon>Nematoda</taxon>
        <taxon>Chromadorea</taxon>
        <taxon>Rhabditida</taxon>
        <taxon>Rhabditina</taxon>
        <taxon>Rhabditomorpha</taxon>
        <taxon>Strongyloidea</taxon>
        <taxon>Trichostrongylidae</taxon>
        <taxon>Haemonchus</taxon>
    </lineage>
</organism>
<keyword evidence="2" id="KW-0548">Nucleotidyltransferase</keyword>
<evidence type="ECO:0000256" key="1">
    <source>
        <dbReference type="ARBA" id="ARBA00022679"/>
    </source>
</evidence>
<dbReference type="AlphaFoldDB" id="A0A7I4YQ79"/>
<dbReference type="PANTHER" id="PTHR37984">
    <property type="entry name" value="PROTEIN CBG26694"/>
    <property type="match status" value="1"/>
</dbReference>
<proteinExistence type="predicted"/>
<feature type="domain" description="Peptidase A2" evidence="6">
    <location>
        <begin position="1"/>
        <end position="17"/>
    </location>
</feature>